<proteinExistence type="inferred from homology"/>
<keyword evidence="3 4" id="KW-0408">Iron</keyword>
<evidence type="ECO:0000256" key="2">
    <source>
        <dbReference type="ARBA" id="ARBA00022723"/>
    </source>
</evidence>
<dbReference type="Pfam" id="PF14226">
    <property type="entry name" value="DIOX_N"/>
    <property type="match status" value="1"/>
</dbReference>
<comment type="similarity">
    <text evidence="1 4">Belongs to the iron/ascorbate-dependent oxidoreductase family.</text>
</comment>
<dbReference type="InterPro" id="IPR050295">
    <property type="entry name" value="Plant_2OG-oxidoreductases"/>
</dbReference>
<keyword evidence="2 4" id="KW-0479">Metal-binding</keyword>
<evidence type="ECO:0000313" key="7">
    <source>
        <dbReference type="Proteomes" id="UP000554482"/>
    </source>
</evidence>
<evidence type="ECO:0000256" key="3">
    <source>
        <dbReference type="ARBA" id="ARBA00023004"/>
    </source>
</evidence>
<name>A0A7J6WTT3_THATH</name>
<evidence type="ECO:0000256" key="1">
    <source>
        <dbReference type="ARBA" id="ARBA00008056"/>
    </source>
</evidence>
<dbReference type="EMBL" id="JABWDY010011972">
    <property type="protein sequence ID" value="KAF5199432.1"/>
    <property type="molecule type" value="Genomic_DNA"/>
</dbReference>
<organism evidence="6 7">
    <name type="scientific">Thalictrum thalictroides</name>
    <name type="common">Rue-anemone</name>
    <name type="synonym">Anemone thalictroides</name>
    <dbReference type="NCBI Taxonomy" id="46969"/>
    <lineage>
        <taxon>Eukaryota</taxon>
        <taxon>Viridiplantae</taxon>
        <taxon>Streptophyta</taxon>
        <taxon>Embryophyta</taxon>
        <taxon>Tracheophyta</taxon>
        <taxon>Spermatophyta</taxon>
        <taxon>Magnoliopsida</taxon>
        <taxon>Ranunculales</taxon>
        <taxon>Ranunculaceae</taxon>
        <taxon>Thalictroideae</taxon>
        <taxon>Thalictrum</taxon>
    </lineage>
</organism>
<dbReference type="SUPFAM" id="SSF51197">
    <property type="entry name" value="Clavaminate synthase-like"/>
    <property type="match status" value="1"/>
</dbReference>
<keyword evidence="7" id="KW-1185">Reference proteome</keyword>
<gene>
    <name evidence="6" type="ORF">FRX31_010978</name>
</gene>
<dbReference type="GO" id="GO:0046872">
    <property type="term" value="F:metal ion binding"/>
    <property type="evidence" value="ECO:0007669"/>
    <property type="project" value="UniProtKB-KW"/>
</dbReference>
<dbReference type="OrthoDB" id="288590at2759"/>
<dbReference type="PROSITE" id="PS51471">
    <property type="entry name" value="FE2OG_OXY"/>
    <property type="match status" value="1"/>
</dbReference>
<dbReference type="GO" id="GO:0016491">
    <property type="term" value="F:oxidoreductase activity"/>
    <property type="evidence" value="ECO:0007669"/>
    <property type="project" value="UniProtKB-KW"/>
</dbReference>
<evidence type="ECO:0000313" key="6">
    <source>
        <dbReference type="EMBL" id="KAF5199432.1"/>
    </source>
</evidence>
<accession>A0A7J6WTT3</accession>
<comment type="caution">
    <text evidence="6">The sequence shown here is derived from an EMBL/GenBank/DDBJ whole genome shotgun (WGS) entry which is preliminary data.</text>
</comment>
<feature type="domain" description="Fe2OG dioxygenase" evidence="5">
    <location>
        <begin position="162"/>
        <end position="300"/>
    </location>
</feature>
<evidence type="ECO:0000259" key="5">
    <source>
        <dbReference type="PROSITE" id="PS51471"/>
    </source>
</evidence>
<dbReference type="Pfam" id="PF03171">
    <property type="entry name" value="2OG-FeII_Oxy"/>
    <property type="match status" value="1"/>
</dbReference>
<dbReference type="Gene3D" id="2.60.120.330">
    <property type="entry name" value="B-lactam Antibiotic, Isopenicillin N Synthase, Chain"/>
    <property type="match status" value="1"/>
</dbReference>
<dbReference type="AlphaFoldDB" id="A0A7J6WTT3"/>
<evidence type="ECO:0000256" key="4">
    <source>
        <dbReference type="RuleBase" id="RU003682"/>
    </source>
</evidence>
<keyword evidence="4" id="KW-0560">Oxidoreductase</keyword>
<dbReference type="Proteomes" id="UP000554482">
    <property type="component" value="Unassembled WGS sequence"/>
</dbReference>
<dbReference type="InterPro" id="IPR026992">
    <property type="entry name" value="DIOX_N"/>
</dbReference>
<dbReference type="InterPro" id="IPR044861">
    <property type="entry name" value="IPNS-like_FE2OG_OXY"/>
</dbReference>
<reference evidence="6 7" key="1">
    <citation type="submission" date="2020-06" db="EMBL/GenBank/DDBJ databases">
        <title>Transcriptomic and genomic resources for Thalictrum thalictroides and T. hernandezii: Facilitating candidate gene discovery in an emerging model plant lineage.</title>
        <authorList>
            <person name="Arias T."/>
            <person name="Riano-Pachon D.M."/>
            <person name="Di Stilio V.S."/>
        </authorList>
    </citation>
    <scope>NUCLEOTIDE SEQUENCE [LARGE SCALE GENOMIC DNA]</scope>
    <source>
        <strain evidence="7">cv. WT478/WT964</strain>
        <tissue evidence="6">Leaves</tissue>
    </source>
</reference>
<protein>
    <submittedName>
        <fullName evidence="6">Feruloyl coa ortho-hydroxylase</fullName>
    </submittedName>
</protein>
<dbReference type="PANTHER" id="PTHR47991">
    <property type="entry name" value="OXOGLUTARATE/IRON-DEPENDENT DIOXYGENASE"/>
    <property type="match status" value="1"/>
</dbReference>
<sequence length="300" mass="33919">MNYISADVTPLPVIDLSRLDGPEHDQDQVKEALVKAAETVGFFYVVKHGLSTQLLEEVKDAARQFFNQPAEKKLAYLKGVSPSSLVNYGTSFVPEKKKSFEWKDYCSMYYNDNDNDALKYWPDQCSEIVLKYMKMSTTMARRIMEILMKNLGEKLDDSMAETYMGVKVVNMNFYPTCPDPGLTVGVGRHSDFGTLTVLLQDDIGGLSIRVQAEGDIGKEDTKQWKIPKCRVRTTSTQSRVSIPVFLNPGPMVNIGPLPQVVEKDGKAEYKTCLFKDYKNQFFAQTYHGKKALEFLKITTP</sequence>
<dbReference type="InterPro" id="IPR027443">
    <property type="entry name" value="IPNS-like_sf"/>
</dbReference>
<dbReference type="InterPro" id="IPR005123">
    <property type="entry name" value="Oxoglu/Fe-dep_dioxygenase_dom"/>
</dbReference>